<dbReference type="RefSeq" id="WP_235726621.1">
    <property type="nucleotide sequence ID" value="NZ_OX458333.1"/>
</dbReference>
<dbReference type="Proteomes" id="UP001162030">
    <property type="component" value="Chromosome"/>
</dbReference>
<dbReference type="Pfam" id="PF01464">
    <property type="entry name" value="SLT"/>
    <property type="match status" value="1"/>
</dbReference>
<feature type="transmembrane region" description="Helical" evidence="2">
    <location>
        <begin position="146"/>
        <end position="168"/>
    </location>
</feature>
<evidence type="ECO:0000256" key="1">
    <source>
        <dbReference type="SAM" id="MobiDB-lite"/>
    </source>
</evidence>
<evidence type="ECO:0000313" key="4">
    <source>
        <dbReference type="EMBL" id="CAI8741328.1"/>
    </source>
</evidence>
<evidence type="ECO:0000259" key="3">
    <source>
        <dbReference type="Pfam" id="PF01464"/>
    </source>
</evidence>
<feature type="region of interest" description="Disordered" evidence="1">
    <location>
        <begin position="1"/>
        <end position="70"/>
    </location>
</feature>
<sequence length="421" mass="46060">MPDRKSSSIENVSTQPALIGTTPNTPSKPVQGELDLSPPASPTPKKRRTQNAAKPKKKRTRAKKGGRSVAKPTPLRWAAIVGVEILALAASALIGIIAVFGRSVHWFAGTSLWSNLLPFAGMVLAVGIANALLLRLWLGMRAKLALISMVLPALLAVFVAAGAGWFAAQDEFGRDLGKLRTLVGGMQEAERNTIAHQVFAAYRRSDLTQMQRIIERAEIYLPTIHEAAKVFDVDPEVMVGIGATESSFYPRDSKDGGRGLFQITAPPKSAIGAVKKHLKVDNLDMLNQRHNTFVAAATLRLYLTQMHDDLFLGLLAYNIGPANGGLRSIMTQYGARDFVTIQPYLQNLPRDYPIRVLTAALAYRLWHREGRLPRYEEGNNAMHIQSVGIPGLHSTEKSAYKEKADSGKNASANQSFSRRSY</sequence>
<keyword evidence="5" id="KW-1185">Reference proteome</keyword>
<keyword evidence="2" id="KW-1133">Transmembrane helix</keyword>
<evidence type="ECO:0000256" key="2">
    <source>
        <dbReference type="SAM" id="Phobius"/>
    </source>
</evidence>
<name>A0ABN8WY41_9GAMM</name>
<dbReference type="Gene3D" id="1.10.530.10">
    <property type="match status" value="1"/>
</dbReference>
<proteinExistence type="predicted"/>
<reference evidence="4 5" key="1">
    <citation type="submission" date="2023-03" db="EMBL/GenBank/DDBJ databases">
        <authorList>
            <person name="Pearce D."/>
        </authorList>
    </citation>
    <scope>NUCLEOTIDE SEQUENCE [LARGE SCALE GENOMIC DNA]</scope>
    <source>
        <strain evidence="4">Msz</strain>
    </source>
</reference>
<dbReference type="InterPro" id="IPR008258">
    <property type="entry name" value="Transglycosylase_SLT_dom_1"/>
</dbReference>
<feature type="transmembrane region" description="Helical" evidence="2">
    <location>
        <begin position="112"/>
        <end position="134"/>
    </location>
</feature>
<dbReference type="SUPFAM" id="SSF53955">
    <property type="entry name" value="Lysozyme-like"/>
    <property type="match status" value="1"/>
</dbReference>
<keyword evidence="2" id="KW-0812">Transmembrane</keyword>
<feature type="region of interest" description="Disordered" evidence="1">
    <location>
        <begin position="398"/>
        <end position="421"/>
    </location>
</feature>
<feature type="compositionally biased region" description="Polar residues" evidence="1">
    <location>
        <begin position="408"/>
        <end position="421"/>
    </location>
</feature>
<dbReference type="InterPro" id="IPR023346">
    <property type="entry name" value="Lysozyme-like_dom_sf"/>
</dbReference>
<feature type="transmembrane region" description="Helical" evidence="2">
    <location>
        <begin position="77"/>
        <end position="100"/>
    </location>
</feature>
<protein>
    <submittedName>
        <fullName evidence="4">Transglycosylase-like protein with SLT domain</fullName>
    </submittedName>
</protein>
<organism evidence="4 5">
    <name type="scientific">Methylocaldum szegediense</name>
    <dbReference type="NCBI Taxonomy" id="73780"/>
    <lineage>
        <taxon>Bacteria</taxon>
        <taxon>Pseudomonadati</taxon>
        <taxon>Pseudomonadota</taxon>
        <taxon>Gammaproteobacteria</taxon>
        <taxon>Methylococcales</taxon>
        <taxon>Methylococcaceae</taxon>
        <taxon>Methylocaldum</taxon>
    </lineage>
</organism>
<feature type="domain" description="Transglycosylase SLT" evidence="3">
    <location>
        <begin position="224"/>
        <end position="323"/>
    </location>
</feature>
<feature type="compositionally biased region" description="Basic residues" evidence="1">
    <location>
        <begin position="44"/>
        <end position="66"/>
    </location>
</feature>
<evidence type="ECO:0000313" key="5">
    <source>
        <dbReference type="Proteomes" id="UP001162030"/>
    </source>
</evidence>
<gene>
    <name evidence="4" type="ORF">MSZNOR_0472</name>
</gene>
<accession>A0ABN8WY41</accession>
<dbReference type="EMBL" id="OX458333">
    <property type="protein sequence ID" value="CAI8741328.1"/>
    <property type="molecule type" value="Genomic_DNA"/>
</dbReference>
<feature type="compositionally biased region" description="Polar residues" evidence="1">
    <location>
        <begin position="8"/>
        <end position="28"/>
    </location>
</feature>
<keyword evidence="2" id="KW-0472">Membrane</keyword>